<dbReference type="AlphaFoldDB" id="A0AAV3QE29"/>
<organism evidence="2 3">
    <name type="scientific">Lithospermum erythrorhizon</name>
    <name type="common">Purple gromwell</name>
    <name type="synonym">Lithospermum officinale var. erythrorhizon</name>
    <dbReference type="NCBI Taxonomy" id="34254"/>
    <lineage>
        <taxon>Eukaryota</taxon>
        <taxon>Viridiplantae</taxon>
        <taxon>Streptophyta</taxon>
        <taxon>Embryophyta</taxon>
        <taxon>Tracheophyta</taxon>
        <taxon>Spermatophyta</taxon>
        <taxon>Magnoliopsida</taxon>
        <taxon>eudicotyledons</taxon>
        <taxon>Gunneridae</taxon>
        <taxon>Pentapetalae</taxon>
        <taxon>asterids</taxon>
        <taxon>lamiids</taxon>
        <taxon>Boraginales</taxon>
        <taxon>Boraginaceae</taxon>
        <taxon>Boraginoideae</taxon>
        <taxon>Lithospermeae</taxon>
        <taxon>Lithospermum</taxon>
    </lineage>
</organism>
<protein>
    <submittedName>
        <fullName evidence="2">Uncharacterized protein</fullName>
    </submittedName>
</protein>
<evidence type="ECO:0000313" key="3">
    <source>
        <dbReference type="Proteomes" id="UP001454036"/>
    </source>
</evidence>
<feature type="region of interest" description="Disordered" evidence="1">
    <location>
        <begin position="221"/>
        <end position="240"/>
    </location>
</feature>
<feature type="region of interest" description="Disordered" evidence="1">
    <location>
        <begin position="1"/>
        <end position="31"/>
    </location>
</feature>
<reference evidence="2 3" key="1">
    <citation type="submission" date="2024-01" db="EMBL/GenBank/DDBJ databases">
        <title>The complete chloroplast genome sequence of Lithospermum erythrorhizon: insights into the phylogenetic relationship among Boraginaceae species and the maternal lineages of purple gromwells.</title>
        <authorList>
            <person name="Okada T."/>
            <person name="Watanabe K."/>
        </authorList>
    </citation>
    <scope>NUCLEOTIDE SEQUENCE [LARGE SCALE GENOMIC DNA]</scope>
</reference>
<keyword evidence="3" id="KW-1185">Reference proteome</keyword>
<gene>
    <name evidence="2" type="ORF">LIER_39383</name>
</gene>
<evidence type="ECO:0000256" key="1">
    <source>
        <dbReference type="SAM" id="MobiDB-lite"/>
    </source>
</evidence>
<dbReference type="Proteomes" id="UP001454036">
    <property type="component" value="Unassembled WGS sequence"/>
</dbReference>
<feature type="compositionally biased region" description="Basic residues" evidence="1">
    <location>
        <begin position="1"/>
        <end position="13"/>
    </location>
</feature>
<dbReference type="EMBL" id="BAABME010021069">
    <property type="protein sequence ID" value="GAA0162284.1"/>
    <property type="molecule type" value="Genomic_DNA"/>
</dbReference>
<accession>A0AAV3QE29</accession>
<sequence>MTKPPYVRRRNYRRVYNPKVAPPSQIPKPADSIASTLTSIPENKDDFEKFPKPVVRKGGVIQKWMQNLYQKKNVIEEVVQTKNPFASLSEDQVVNVQPEPTVGYITLIGASLHEGEKDHGLLSSEPAEFEDDTTLHGETSAMVLHRDEGDNLGGVKGSGADQCGEVLSQFGDTKVEVAAINFAGINVTFHVDSAPPSPNAPERLDIICPESVVQEENPALEEDVTAQHIDKSLHSSYNVE</sequence>
<proteinExistence type="predicted"/>
<evidence type="ECO:0000313" key="2">
    <source>
        <dbReference type="EMBL" id="GAA0162284.1"/>
    </source>
</evidence>
<name>A0AAV3QE29_LITER</name>
<comment type="caution">
    <text evidence="2">The sequence shown here is derived from an EMBL/GenBank/DDBJ whole genome shotgun (WGS) entry which is preliminary data.</text>
</comment>